<name>A0A9E8LP02_9NEOP</name>
<feature type="transmembrane region" description="Helical" evidence="1">
    <location>
        <begin position="57"/>
        <end position="81"/>
    </location>
</feature>
<dbReference type="AlphaFoldDB" id="A0A9E8LP02"/>
<keyword evidence="2" id="KW-0496">Mitochondrion</keyword>
<proteinExistence type="predicted"/>
<keyword evidence="1" id="KW-0472">Membrane</keyword>
<reference evidence="2" key="1">
    <citation type="submission" date="2021-11" db="EMBL/GenBank/DDBJ databases">
        <authorList>
            <person name="Ge X.-Y."/>
            <person name="Peng L."/>
            <person name="Sun C.-H."/>
            <person name="Wang B.-X."/>
        </authorList>
    </citation>
    <scope>NUCLEOTIDE SEQUENCE</scope>
</reference>
<dbReference type="Gene3D" id="1.10.287.3510">
    <property type="match status" value="1"/>
</dbReference>
<sequence length="95" mass="11596">MKIMNLVYIYWNFVVGGLMFSLNWKYFMIMLLMMEFMMLNVFMIMFMYLLVMGFDLYFLMMFLVISVCEGVLGLSLLIYMIRFFGNDYYFIFNLS</sequence>
<accession>A0A9E8LP02</accession>
<evidence type="ECO:0000313" key="2">
    <source>
        <dbReference type="EMBL" id="UZZ44139.1"/>
    </source>
</evidence>
<geneLocation type="mitochondrion" evidence="2"/>
<dbReference type="EMBL" id="OL678030">
    <property type="protein sequence ID" value="UZZ44139.1"/>
    <property type="molecule type" value="Genomic_DNA"/>
</dbReference>
<reference evidence="2" key="2">
    <citation type="journal article" date="2022" name="Syst. Entomol.">
        <title>Massive gene rearrangements of mitochondrial genomes and implications for the phylogeny of Trichoptera (Insecta).</title>
        <authorList>
            <person name="Ge X."/>
            <person name="Peng L."/>
            <person name="Vogler A.P."/>
            <person name="Morse J.C."/>
            <person name="Yang L."/>
            <person name="Sun C."/>
            <person name="Wang B."/>
        </authorList>
    </citation>
    <scope>NUCLEOTIDE SEQUENCE</scope>
</reference>
<protein>
    <submittedName>
        <fullName evidence="2">NADH dehydrogenase subunit 4L</fullName>
    </submittedName>
</protein>
<feature type="transmembrane region" description="Helical" evidence="1">
    <location>
        <begin position="31"/>
        <end position="51"/>
    </location>
</feature>
<organism evidence="2">
    <name type="scientific">Marilia sp. XG-2021</name>
    <dbReference type="NCBI Taxonomy" id="2996736"/>
    <lineage>
        <taxon>Eukaryota</taxon>
        <taxon>Metazoa</taxon>
        <taxon>Ecdysozoa</taxon>
        <taxon>Arthropoda</taxon>
        <taxon>Hexapoda</taxon>
        <taxon>Insecta</taxon>
        <taxon>Pterygota</taxon>
        <taxon>Neoptera</taxon>
        <taxon>Endopterygota</taxon>
        <taxon>Trichoptera</taxon>
        <taxon>Integripalpia</taxon>
        <taxon>Brevitentoria</taxon>
        <taxon>Leptoceroidea</taxon>
        <taxon>Odontoceridae</taxon>
        <taxon>Odontocerinae</taxon>
        <taxon>Marilia</taxon>
    </lineage>
</organism>
<feature type="transmembrane region" description="Helical" evidence="1">
    <location>
        <begin position="6"/>
        <end position="24"/>
    </location>
</feature>
<keyword evidence="1" id="KW-0812">Transmembrane</keyword>
<keyword evidence="1" id="KW-1133">Transmembrane helix</keyword>
<evidence type="ECO:0000256" key="1">
    <source>
        <dbReference type="SAM" id="Phobius"/>
    </source>
</evidence>
<gene>
    <name evidence="2" type="primary">ND4L</name>
</gene>